<dbReference type="OrthoDB" id="7008625at2"/>
<dbReference type="AlphaFoldDB" id="A0A3S8UHR7"/>
<keyword evidence="2" id="KW-0812">Transmembrane</keyword>
<organism evidence="3 4">
    <name type="scientific">Pseudomonas entomophila</name>
    <dbReference type="NCBI Taxonomy" id="312306"/>
    <lineage>
        <taxon>Bacteria</taxon>
        <taxon>Pseudomonadati</taxon>
        <taxon>Pseudomonadota</taxon>
        <taxon>Gammaproteobacteria</taxon>
        <taxon>Pseudomonadales</taxon>
        <taxon>Pseudomonadaceae</taxon>
        <taxon>Pseudomonas</taxon>
    </lineage>
</organism>
<sequence length="135" mass="15380">MTPQQVIALIVISAFVIGLFAYAYWFGRQEGQIRGQAASDREHKATIQELEASLEFLRNDHRHLAEHAKRLKETNALQETHHRSLLEIAEALRIAAETWSAFKTGKKLERDARRLRDETLTLAHLLKPAEQEAAA</sequence>
<dbReference type="KEGG" id="pory:EJA05_09290"/>
<keyword evidence="1" id="KW-0175">Coiled coil</keyword>
<evidence type="ECO:0000313" key="3">
    <source>
        <dbReference type="EMBL" id="AZL67924.1"/>
    </source>
</evidence>
<dbReference type="Proteomes" id="UP000268230">
    <property type="component" value="Chromosome"/>
</dbReference>
<keyword evidence="2" id="KW-1133">Transmembrane helix</keyword>
<evidence type="ECO:0000313" key="4">
    <source>
        <dbReference type="Proteomes" id="UP000268230"/>
    </source>
</evidence>
<proteinExistence type="predicted"/>
<keyword evidence="2" id="KW-0472">Membrane</keyword>
<evidence type="ECO:0000256" key="1">
    <source>
        <dbReference type="SAM" id="Coils"/>
    </source>
</evidence>
<feature type="coiled-coil region" evidence="1">
    <location>
        <begin position="40"/>
        <end position="74"/>
    </location>
</feature>
<protein>
    <submittedName>
        <fullName evidence="3">Uncharacterized protein</fullName>
    </submittedName>
</protein>
<gene>
    <name evidence="3" type="ORF">EJA05_09290</name>
</gene>
<reference evidence="3 4" key="1">
    <citation type="submission" date="2018-12" db="EMBL/GenBank/DDBJ databases">
        <authorList>
            <person name="Li S."/>
            <person name="Yang R."/>
            <person name="Chen G."/>
            <person name="Zou L."/>
            <person name="Zhang C."/>
            <person name="Chen Y."/>
            <person name="Liu Z."/>
            <person name="Li Y."/>
            <person name="Yan Y."/>
            <person name="Huang M."/>
            <person name="Chen T."/>
        </authorList>
    </citation>
    <scope>NUCLEOTIDE SEQUENCE [LARGE SCALE GENOMIC DNA]</scope>
    <source>
        <strain evidence="3 4">1257</strain>
    </source>
</reference>
<accession>A0A3S8UHR7</accession>
<feature type="transmembrane region" description="Helical" evidence="2">
    <location>
        <begin position="6"/>
        <end position="26"/>
    </location>
</feature>
<name>A0A3S8UHR7_9PSED</name>
<dbReference type="EMBL" id="CP034338">
    <property type="protein sequence ID" value="AZL67924.1"/>
    <property type="molecule type" value="Genomic_DNA"/>
</dbReference>
<evidence type="ECO:0000256" key="2">
    <source>
        <dbReference type="SAM" id="Phobius"/>
    </source>
</evidence>